<keyword evidence="4 6" id="KW-0472">Membrane</keyword>
<proteinExistence type="predicted"/>
<evidence type="ECO:0000256" key="6">
    <source>
        <dbReference type="SAM" id="Phobius"/>
    </source>
</evidence>
<comment type="subcellular location">
    <subcellularLocation>
        <location evidence="1">Membrane</location>
        <topology evidence="1">Multi-pass membrane protein</topology>
    </subcellularLocation>
</comment>
<keyword evidence="2 6" id="KW-0812">Transmembrane</keyword>
<feature type="transmembrane region" description="Helical" evidence="6">
    <location>
        <begin position="493"/>
        <end position="512"/>
    </location>
</feature>
<evidence type="ECO:0000256" key="5">
    <source>
        <dbReference type="SAM" id="MobiDB-lite"/>
    </source>
</evidence>
<keyword evidence="9" id="KW-1185">Reference proteome</keyword>
<feature type="region of interest" description="Disordered" evidence="5">
    <location>
        <begin position="358"/>
        <end position="386"/>
    </location>
</feature>
<feature type="transmembrane region" description="Helical" evidence="6">
    <location>
        <begin position="409"/>
        <end position="434"/>
    </location>
</feature>
<sequence>MPRSRAIALAPSFLSRSLVRGPGGLRRAARRLELRHVGFVPEHFSLAEGLRASLAVGVPLALAVGLDQPGLAWAVFAAFWTCLGDGQGGDRPRRRLLGLFVGAGGAIALVGSLLAGLAPWAGVLVGPVLVFLSLAGAARVRFGGLVGTLLGVVAVVAVGFPQSPPAALAQALTFAGGGLWCWLLINGIWRIDARAALVRAGDGVLARLFDMAVSLVELGDGHHRDEDWHSDHGEHRRAVRLSIERLRALLERYPGQEAAIAPFERLRDAAETLFGAMIALDQAFIVHHGPVAERLATARAFRTTLLAWRLGAASGESLPWVERRLARLQAGLHDPLFVGCVVAQRRALQVLCAQDEQPAEPVSGGPVGVQEAGQEAGQEGPPQRRSLIPQWTLPQPALRQALRQTAGLVAVYALAALFHLGYPYWATMAVVVVLQGGARVTWARCLERIVGSLLGGTVAMVLLLLFGTVSTPVFAALAVVLAGVTIAMRQVNYTLFVVFLTMLFVIVTQILHPGEGVAAARMADNVLGSVAALLAVFTLWPDFGASLQERIAQGIAANMAYGDAVRAGAPSARIRETRRRAGLASIEAELALHDVGVLLPGSQRADGSALRELRTIAGEAAMAWHSRMGQMA</sequence>
<dbReference type="Pfam" id="PF13515">
    <property type="entry name" value="FUSC_2"/>
    <property type="match status" value="1"/>
</dbReference>
<evidence type="ECO:0000259" key="7">
    <source>
        <dbReference type="Pfam" id="PF13515"/>
    </source>
</evidence>
<gene>
    <name evidence="8" type="ORF">NUTIK01_31860</name>
</gene>
<evidence type="ECO:0000313" key="9">
    <source>
        <dbReference type="Proteomes" id="UP001187221"/>
    </source>
</evidence>
<accession>A0ABQ6PAY9</accession>
<dbReference type="EMBL" id="BTFW01000001">
    <property type="protein sequence ID" value="GMM62409.1"/>
    <property type="molecule type" value="Genomic_DNA"/>
</dbReference>
<evidence type="ECO:0000256" key="3">
    <source>
        <dbReference type="ARBA" id="ARBA00022989"/>
    </source>
</evidence>
<dbReference type="InterPro" id="IPR049453">
    <property type="entry name" value="Memb_transporter_dom"/>
</dbReference>
<comment type="caution">
    <text evidence="8">The sequence shown here is derived from an EMBL/GenBank/DDBJ whole genome shotgun (WGS) entry which is preliminary data.</text>
</comment>
<name>A0ABQ6PAY9_9SPHN</name>
<evidence type="ECO:0000256" key="4">
    <source>
        <dbReference type="ARBA" id="ARBA00023136"/>
    </source>
</evidence>
<reference evidence="8 9" key="1">
    <citation type="submission" date="2023-06" db="EMBL/GenBank/DDBJ databases">
        <title>Draft genome sequence of Novosphingobium sp. strain IK01.</title>
        <authorList>
            <person name="Hatamoto M."/>
            <person name="Ikarashi T."/>
            <person name="Yamaguchi T."/>
        </authorList>
    </citation>
    <scope>NUCLEOTIDE SEQUENCE [LARGE SCALE GENOMIC DNA]</scope>
    <source>
        <strain evidence="8 9">IK01</strain>
    </source>
</reference>
<feature type="domain" description="Integral membrane bound transporter" evidence="7">
    <location>
        <begin position="411"/>
        <end position="534"/>
    </location>
</feature>
<feature type="transmembrane region" description="Helical" evidence="6">
    <location>
        <begin position="167"/>
        <end position="189"/>
    </location>
</feature>
<evidence type="ECO:0000313" key="8">
    <source>
        <dbReference type="EMBL" id="GMM62409.1"/>
    </source>
</evidence>
<evidence type="ECO:0000256" key="1">
    <source>
        <dbReference type="ARBA" id="ARBA00004141"/>
    </source>
</evidence>
<organism evidence="8 9">
    <name type="scientific">Novosphingobium pituita</name>
    <dbReference type="NCBI Taxonomy" id="3056842"/>
    <lineage>
        <taxon>Bacteria</taxon>
        <taxon>Pseudomonadati</taxon>
        <taxon>Pseudomonadota</taxon>
        <taxon>Alphaproteobacteria</taxon>
        <taxon>Sphingomonadales</taxon>
        <taxon>Sphingomonadaceae</taxon>
        <taxon>Novosphingobium</taxon>
    </lineage>
</organism>
<keyword evidence="3 6" id="KW-1133">Transmembrane helix</keyword>
<feature type="transmembrane region" description="Helical" evidence="6">
    <location>
        <begin position="142"/>
        <end position="161"/>
    </location>
</feature>
<evidence type="ECO:0000256" key="2">
    <source>
        <dbReference type="ARBA" id="ARBA00022692"/>
    </source>
</evidence>
<feature type="transmembrane region" description="Helical" evidence="6">
    <location>
        <begin position="96"/>
        <end position="114"/>
    </location>
</feature>
<feature type="transmembrane region" description="Helical" evidence="6">
    <location>
        <begin position="454"/>
        <end position="481"/>
    </location>
</feature>
<feature type="transmembrane region" description="Helical" evidence="6">
    <location>
        <begin position="120"/>
        <end position="137"/>
    </location>
</feature>
<dbReference type="Proteomes" id="UP001187221">
    <property type="component" value="Unassembled WGS sequence"/>
</dbReference>
<feature type="transmembrane region" description="Helical" evidence="6">
    <location>
        <begin position="518"/>
        <end position="540"/>
    </location>
</feature>
<protein>
    <recommendedName>
        <fullName evidence="7">Integral membrane bound transporter domain-containing protein</fullName>
    </recommendedName>
</protein>